<feature type="transmembrane region" description="Helical" evidence="15">
    <location>
        <begin position="413"/>
        <end position="432"/>
    </location>
</feature>
<comment type="cofactor">
    <cofactor evidence="1">
        <name>Mg(2+)</name>
        <dbReference type="ChEBI" id="CHEBI:18420"/>
    </cofactor>
</comment>
<dbReference type="InterPro" id="IPR006544">
    <property type="entry name" value="P-type_TPase_V"/>
</dbReference>
<dbReference type="SFLD" id="SFLDS00003">
    <property type="entry name" value="Haloacid_Dehalogenase"/>
    <property type="match status" value="1"/>
</dbReference>
<evidence type="ECO:0000256" key="9">
    <source>
        <dbReference type="ARBA" id="ARBA00022842"/>
    </source>
</evidence>
<keyword evidence="10" id="KW-1278">Translocase</keyword>
<dbReference type="InterPro" id="IPR059000">
    <property type="entry name" value="ATPase_P-type_domA"/>
</dbReference>
<evidence type="ECO:0000259" key="16">
    <source>
        <dbReference type="Pfam" id="PF00122"/>
    </source>
</evidence>
<evidence type="ECO:0000256" key="12">
    <source>
        <dbReference type="ARBA" id="ARBA00023136"/>
    </source>
</evidence>
<dbReference type="FunFam" id="2.70.150.10:FF:000049">
    <property type="entry name" value="Cation-transporting ATPase"/>
    <property type="match status" value="1"/>
</dbReference>
<sequence>MPLVDNSQIKTASLHNPLPLQLHAYVWPFLIIWPAFLAVYLSPERYEKHLQSSEWTFVWTGCIITIQSLIWLTTHWNVNLKSLFMSTKAQDVRTAQLIKVIPVANAGSAEICPLKRDNVGGKQNISFLFQKRRFLYHPEKGSFAPLSYTLDADPKPQLKTFQETKGLTSPAEIERLQQHYGDNSFDIPVPTFTELFKEHAVAPFFVFQVFCVGLWMLDDYWYYSLFTLFMLVAFESTVVWQRQRTLNEFRGMSIKPYDILVYRQKKWQEIQSDKLLPGDVVSVGRTKEDSGVACDMLLIEGSAIVNEAMLSGESTPVLKDSIQLRSGDARIEPEGLDKHAFLFGGTKVLQVSHGTSSEDDIDAVARLSSGVPPPPDKGAVAVVVKTGFETSQGSLVRTMIYSTERVSANNVEALLFILFLLMFAIAASWYVWQEGVAKDRKRSKLMLDCVLIVTSVVPPELPMELSLAVNTSLAALSRYAIFCTEPFRIPFAGRVDVACLDKTGTLTGEDLVVDGIAGLTLGQPRTKTGPDGAHTGVSVVTEVGTDTTLVLATAHALVKLDEGEIVGEPMEKATLNSLGWTLGAHDTLTPKKGSSKSHADLVQIKRRFQFSSALKRQSSVATVLVTDNKSKKKVKSTFVGVKGAPETIRKMLVDTPPNYEETFKYFTRNGGRVLALGYKYLTKDGELGMNRINDLKREVVECDLHFAGFLVLQCPLKDDAIQAVRMLNESSHRVVMITGDNPLTAVHVARQVEIVDRDCLILDAPENDDSGEKLVWRSVDDKVNIPVDPSHPLDAEILKSKDICVTGYALAKFKDQRGWKQLLRYTWVYARVSPKQKEEILLGLKDCSYTTLMCGDGTNDVGALKQAHIGVALLNGTRDDLDKIAEHFRNTKMKEVYEKQCQLMQRFNQPAPPVPPMIAHLYPPGPGNPHYEKAMQAQAEKKGIAPPVPNGKDTSNGTVAKAQPRTPQQAAAGLADTFTQKMMESELSDLDSEPPTIKLGDASVAAPFTSKLANVVAIPNIIRQGRCTLVATIQMYKILALNCLISAYSLSVLYLDGIKFGDGQVTISGMMMSVCFLSISRAKPVEQLSKERPQHNIFNFYIIGSVLGQFAIHIVTLIYVSQYVQRTDPKEDNIDLEKDFEPSLLNSAIYLLQLIQQISTFAINYQGRPFRESIKENRGMYWGLVLVSGVAFSCATEFIPEINEKLKLVPFTSEFKVMLTSIMVADYLGCWVIEKGLKWAFSDYKPKDIAIRRPDQNKREEERKVEEEREAQRKRNEGEEKKFQGLKA</sequence>
<dbReference type="PROSITE" id="PS01229">
    <property type="entry name" value="COF_2"/>
    <property type="match status" value="1"/>
</dbReference>
<dbReference type="FunFam" id="3.40.50.1000:FF:000071">
    <property type="entry name" value="Cation-transporting ATPase"/>
    <property type="match status" value="1"/>
</dbReference>
<dbReference type="GO" id="GO:0005789">
    <property type="term" value="C:endoplasmic reticulum membrane"/>
    <property type="evidence" value="ECO:0007669"/>
    <property type="project" value="UniProtKB-SubCell"/>
</dbReference>
<keyword evidence="9" id="KW-0460">Magnesium</keyword>
<dbReference type="PRINTS" id="PR00119">
    <property type="entry name" value="CATATPASE"/>
</dbReference>
<dbReference type="GO" id="GO:0006874">
    <property type="term" value="P:intracellular calcium ion homeostasis"/>
    <property type="evidence" value="ECO:0007669"/>
    <property type="project" value="TreeGrafter"/>
</dbReference>
<reference evidence="18" key="1">
    <citation type="journal article" date="2020" name="Stud. Mycol.">
        <title>101 Dothideomycetes genomes: a test case for predicting lifestyles and emergence of pathogens.</title>
        <authorList>
            <person name="Haridas S."/>
            <person name="Albert R."/>
            <person name="Binder M."/>
            <person name="Bloem J."/>
            <person name="Labutti K."/>
            <person name="Salamov A."/>
            <person name="Andreopoulos B."/>
            <person name="Baker S."/>
            <person name="Barry K."/>
            <person name="Bills G."/>
            <person name="Bluhm B."/>
            <person name="Cannon C."/>
            <person name="Castanera R."/>
            <person name="Culley D."/>
            <person name="Daum C."/>
            <person name="Ezra D."/>
            <person name="Gonzalez J."/>
            <person name="Henrissat B."/>
            <person name="Kuo A."/>
            <person name="Liang C."/>
            <person name="Lipzen A."/>
            <person name="Lutzoni F."/>
            <person name="Magnuson J."/>
            <person name="Mondo S."/>
            <person name="Nolan M."/>
            <person name="Ohm R."/>
            <person name="Pangilinan J."/>
            <person name="Park H.-J."/>
            <person name="Ramirez L."/>
            <person name="Alfaro M."/>
            <person name="Sun H."/>
            <person name="Tritt A."/>
            <person name="Yoshinaga Y."/>
            <person name="Zwiers L.-H."/>
            <person name="Turgeon B."/>
            <person name="Goodwin S."/>
            <person name="Spatafora J."/>
            <person name="Crous P."/>
            <person name="Grigoriev I."/>
        </authorList>
    </citation>
    <scope>NUCLEOTIDE SEQUENCE</scope>
    <source>
        <strain evidence="18">CBS 207.26</strain>
    </source>
</reference>
<dbReference type="GO" id="GO:0005524">
    <property type="term" value="F:ATP binding"/>
    <property type="evidence" value="ECO:0007669"/>
    <property type="project" value="UniProtKB-KW"/>
</dbReference>
<dbReference type="InterPro" id="IPR008250">
    <property type="entry name" value="ATPase_P-typ_transduc_dom_A_sf"/>
</dbReference>
<organism evidence="18 19">
    <name type="scientific">Zopfia rhizophila CBS 207.26</name>
    <dbReference type="NCBI Taxonomy" id="1314779"/>
    <lineage>
        <taxon>Eukaryota</taxon>
        <taxon>Fungi</taxon>
        <taxon>Dikarya</taxon>
        <taxon>Ascomycota</taxon>
        <taxon>Pezizomycotina</taxon>
        <taxon>Dothideomycetes</taxon>
        <taxon>Dothideomycetes incertae sedis</taxon>
        <taxon>Zopfiaceae</taxon>
        <taxon>Zopfia</taxon>
    </lineage>
</organism>
<feature type="domain" description="P5A-ATPase transmembrane helical hairpin" evidence="17">
    <location>
        <begin position="18"/>
        <end position="89"/>
    </location>
</feature>
<feature type="transmembrane region" description="Helical" evidence="15">
    <location>
        <begin position="222"/>
        <end position="240"/>
    </location>
</feature>
<dbReference type="EMBL" id="ML994625">
    <property type="protein sequence ID" value="KAF2187899.1"/>
    <property type="molecule type" value="Genomic_DNA"/>
</dbReference>
<keyword evidence="19" id="KW-1185">Reference proteome</keyword>
<dbReference type="Gene3D" id="3.40.50.1000">
    <property type="entry name" value="HAD superfamily/HAD-like"/>
    <property type="match status" value="1"/>
</dbReference>
<keyword evidence="5" id="KW-0479">Metal-binding</keyword>
<dbReference type="SUPFAM" id="SSF81660">
    <property type="entry name" value="Metal cation-transporting ATPase, ATP-binding domain N"/>
    <property type="match status" value="1"/>
</dbReference>
<name>A0A6A6EBH0_9PEZI</name>
<dbReference type="InterPro" id="IPR044492">
    <property type="entry name" value="P_typ_ATPase_HD_dom"/>
</dbReference>
<dbReference type="Pfam" id="PF23143">
    <property type="entry name" value="2TM_P5A-ATPase"/>
    <property type="match status" value="1"/>
</dbReference>
<dbReference type="SFLD" id="SFLDG00002">
    <property type="entry name" value="C1.7:_P-type_atpase_like"/>
    <property type="match status" value="1"/>
</dbReference>
<dbReference type="InterPro" id="IPR023214">
    <property type="entry name" value="HAD_sf"/>
</dbReference>
<accession>A0A6A6EBH0</accession>
<dbReference type="GO" id="GO:0019829">
    <property type="term" value="F:ATPase-coupled monoatomic cation transmembrane transporter activity"/>
    <property type="evidence" value="ECO:0007669"/>
    <property type="project" value="TreeGrafter"/>
</dbReference>
<evidence type="ECO:0000256" key="13">
    <source>
        <dbReference type="ARBA" id="ARBA00048588"/>
    </source>
</evidence>
<evidence type="ECO:0000256" key="8">
    <source>
        <dbReference type="ARBA" id="ARBA00022840"/>
    </source>
</evidence>
<dbReference type="SUPFAM" id="SSF56784">
    <property type="entry name" value="HAD-like"/>
    <property type="match status" value="1"/>
</dbReference>
<dbReference type="FunFam" id="3.40.1110.10:FF:000054">
    <property type="entry name" value="Cation-transporting ATPase"/>
    <property type="match status" value="1"/>
</dbReference>
<evidence type="ECO:0000256" key="5">
    <source>
        <dbReference type="ARBA" id="ARBA00022723"/>
    </source>
</evidence>
<dbReference type="PROSITE" id="PS00154">
    <property type="entry name" value="ATPASE_E1_E2"/>
    <property type="match status" value="1"/>
</dbReference>
<keyword evidence="6" id="KW-0547">Nucleotide-binding</keyword>
<dbReference type="PANTHER" id="PTHR45630:SF7">
    <property type="entry name" value="ENDOPLASMIC RETICULUM TRANSMEMBRANE HELIX TRANSLOCASE"/>
    <property type="match status" value="1"/>
</dbReference>
<evidence type="ECO:0000259" key="17">
    <source>
        <dbReference type="Pfam" id="PF23143"/>
    </source>
</evidence>
<feature type="transmembrane region" description="Helical" evidence="15">
    <location>
        <begin position="55"/>
        <end position="76"/>
    </location>
</feature>
<dbReference type="PANTHER" id="PTHR45630">
    <property type="entry name" value="CATION-TRANSPORTING ATPASE-RELATED"/>
    <property type="match status" value="1"/>
</dbReference>
<dbReference type="InterPro" id="IPR057255">
    <property type="entry name" value="2TM_P5A-ATPase"/>
</dbReference>
<dbReference type="Proteomes" id="UP000800200">
    <property type="component" value="Unassembled WGS sequence"/>
</dbReference>
<dbReference type="InterPro" id="IPR018303">
    <property type="entry name" value="ATPase_P-typ_P_site"/>
</dbReference>
<evidence type="ECO:0000313" key="18">
    <source>
        <dbReference type="EMBL" id="KAF2187899.1"/>
    </source>
</evidence>
<feature type="domain" description="P-type ATPase A" evidence="16">
    <location>
        <begin position="259"/>
        <end position="396"/>
    </location>
</feature>
<feature type="transmembrane region" description="Helical" evidence="15">
    <location>
        <begin position="1100"/>
        <end position="1124"/>
    </location>
</feature>
<dbReference type="OrthoDB" id="48943at2759"/>
<evidence type="ECO:0000256" key="2">
    <source>
        <dbReference type="ARBA" id="ARBA00004477"/>
    </source>
</evidence>
<dbReference type="InterPro" id="IPR036412">
    <property type="entry name" value="HAD-like_sf"/>
</dbReference>
<comment type="subcellular location">
    <subcellularLocation>
        <location evidence="2">Endoplasmic reticulum membrane</location>
        <topology evidence="2">Multi-pass membrane protein</topology>
    </subcellularLocation>
</comment>
<dbReference type="InterPro" id="IPR023298">
    <property type="entry name" value="ATPase_P-typ_TM_dom_sf"/>
</dbReference>
<dbReference type="Pfam" id="PF00122">
    <property type="entry name" value="E1-E2_ATPase"/>
    <property type="match status" value="1"/>
</dbReference>
<evidence type="ECO:0000256" key="6">
    <source>
        <dbReference type="ARBA" id="ARBA00022741"/>
    </source>
</evidence>
<feature type="transmembrane region" description="Helical" evidence="15">
    <location>
        <begin position="200"/>
        <end position="217"/>
    </location>
</feature>
<evidence type="ECO:0000256" key="15">
    <source>
        <dbReference type="SAM" id="Phobius"/>
    </source>
</evidence>
<gene>
    <name evidence="18" type="ORF">K469DRAFT_567474</name>
</gene>
<keyword evidence="12 15" id="KW-0472">Membrane</keyword>
<comment type="similarity">
    <text evidence="3">Belongs to the cation transport ATPase (P-type) (TC 3.A.3) family. Type V subfamily.</text>
</comment>
<proteinExistence type="inferred from homology"/>
<evidence type="ECO:0000256" key="14">
    <source>
        <dbReference type="SAM" id="MobiDB-lite"/>
    </source>
</evidence>
<comment type="catalytic activity">
    <reaction evidence="13">
        <text>[protein]-with a C-terminal TM segment(out) + ATP + H2O = [protein]-with a C-terminal TM segment(in) + ADP + phosphate + H(+)</text>
        <dbReference type="Rhea" id="RHEA:66168"/>
        <dbReference type="Rhea" id="RHEA-COMP:16963"/>
        <dbReference type="ChEBI" id="CHEBI:15377"/>
        <dbReference type="ChEBI" id="CHEBI:15378"/>
        <dbReference type="ChEBI" id="CHEBI:30616"/>
        <dbReference type="ChEBI" id="CHEBI:43474"/>
        <dbReference type="ChEBI" id="CHEBI:90782"/>
        <dbReference type="ChEBI" id="CHEBI:456216"/>
    </reaction>
</comment>
<keyword evidence="11 15" id="KW-1133">Transmembrane helix</keyword>
<dbReference type="GO" id="GO:0015662">
    <property type="term" value="F:P-type ion transporter activity"/>
    <property type="evidence" value="ECO:0007669"/>
    <property type="project" value="TreeGrafter"/>
</dbReference>
<keyword evidence="4 15" id="KW-0812">Transmembrane</keyword>
<dbReference type="SUPFAM" id="SSF81653">
    <property type="entry name" value="Calcium ATPase, transduction domain A"/>
    <property type="match status" value="1"/>
</dbReference>
<feature type="region of interest" description="Disordered" evidence="14">
    <location>
        <begin position="945"/>
        <end position="968"/>
    </location>
</feature>
<evidence type="ECO:0000256" key="7">
    <source>
        <dbReference type="ARBA" id="ARBA00022824"/>
    </source>
</evidence>
<dbReference type="SFLD" id="SFLDF00027">
    <property type="entry name" value="p-type_atpase"/>
    <property type="match status" value="1"/>
</dbReference>
<evidence type="ECO:0008006" key="20">
    <source>
        <dbReference type="Google" id="ProtNLM"/>
    </source>
</evidence>
<keyword evidence="8" id="KW-0067">ATP-binding</keyword>
<dbReference type="Gene3D" id="2.70.150.10">
    <property type="entry name" value="Calcium-transporting ATPase, cytoplasmic transduction domain A"/>
    <property type="match status" value="1"/>
</dbReference>
<dbReference type="InterPro" id="IPR023299">
    <property type="entry name" value="ATPase_P-typ_cyto_dom_N"/>
</dbReference>
<protein>
    <recommendedName>
        <fullName evidence="20">Cation-transporting ATPase 4</fullName>
    </recommendedName>
</protein>
<dbReference type="CDD" id="cd07543">
    <property type="entry name" value="P-type_ATPase_cation"/>
    <property type="match status" value="1"/>
</dbReference>
<feature type="transmembrane region" description="Helical" evidence="15">
    <location>
        <begin position="24"/>
        <end position="43"/>
    </location>
</feature>
<evidence type="ECO:0000313" key="19">
    <source>
        <dbReference type="Proteomes" id="UP000800200"/>
    </source>
</evidence>
<dbReference type="GO" id="GO:0046872">
    <property type="term" value="F:metal ion binding"/>
    <property type="evidence" value="ECO:0007669"/>
    <property type="project" value="UniProtKB-KW"/>
</dbReference>
<evidence type="ECO:0000256" key="4">
    <source>
        <dbReference type="ARBA" id="ARBA00022692"/>
    </source>
</evidence>
<dbReference type="InterPro" id="IPR047820">
    <property type="entry name" value="P5A-type_ATPase"/>
</dbReference>
<keyword evidence="7" id="KW-0256">Endoplasmic reticulum</keyword>
<dbReference type="SUPFAM" id="SSF81665">
    <property type="entry name" value="Calcium ATPase, transmembrane domain M"/>
    <property type="match status" value="1"/>
</dbReference>
<evidence type="ECO:0000256" key="10">
    <source>
        <dbReference type="ARBA" id="ARBA00022967"/>
    </source>
</evidence>
<dbReference type="Gene3D" id="3.40.1110.10">
    <property type="entry name" value="Calcium-transporting ATPase, cytoplasmic domain N"/>
    <property type="match status" value="1"/>
</dbReference>
<evidence type="ECO:0000256" key="1">
    <source>
        <dbReference type="ARBA" id="ARBA00001946"/>
    </source>
</evidence>
<evidence type="ECO:0000256" key="3">
    <source>
        <dbReference type="ARBA" id="ARBA00006000"/>
    </source>
</evidence>
<feature type="region of interest" description="Disordered" evidence="14">
    <location>
        <begin position="1252"/>
        <end position="1288"/>
    </location>
</feature>
<evidence type="ECO:0000256" key="11">
    <source>
        <dbReference type="ARBA" id="ARBA00022989"/>
    </source>
</evidence>
<dbReference type="NCBIfam" id="TIGR01657">
    <property type="entry name" value="P-ATPase-V"/>
    <property type="match status" value="1"/>
</dbReference>